<evidence type="ECO:0000256" key="5">
    <source>
        <dbReference type="SAM" id="Phobius"/>
    </source>
</evidence>
<dbReference type="InterPro" id="IPR019408">
    <property type="entry name" value="7TM_GPCR_serpentine_rcpt_Srab"/>
</dbReference>
<evidence type="ECO:0008006" key="8">
    <source>
        <dbReference type="Google" id="ProtNLM"/>
    </source>
</evidence>
<gene>
    <name evidence="6" type="ORF">PMAYCL1PPCAC_15534</name>
</gene>
<keyword evidence="4 5" id="KW-0472">Membrane</keyword>
<keyword evidence="3 5" id="KW-1133">Transmembrane helix</keyword>
<dbReference type="AlphaFoldDB" id="A0AAN5CJ31"/>
<evidence type="ECO:0000256" key="2">
    <source>
        <dbReference type="ARBA" id="ARBA00022692"/>
    </source>
</evidence>
<feature type="non-terminal residue" evidence="6">
    <location>
        <position position="1"/>
    </location>
</feature>
<proteinExistence type="predicted"/>
<dbReference type="InterPro" id="IPR053286">
    <property type="entry name" value="Nematode_rcpt-like_srab"/>
</dbReference>
<dbReference type="Gene3D" id="1.20.1070.10">
    <property type="entry name" value="Rhodopsin 7-helix transmembrane proteins"/>
    <property type="match status" value="1"/>
</dbReference>
<evidence type="ECO:0000313" key="6">
    <source>
        <dbReference type="EMBL" id="GMR45339.1"/>
    </source>
</evidence>
<evidence type="ECO:0000256" key="1">
    <source>
        <dbReference type="ARBA" id="ARBA00004141"/>
    </source>
</evidence>
<keyword evidence="2 5" id="KW-0812">Transmembrane</keyword>
<name>A0AAN5CJ31_9BILA</name>
<feature type="transmembrane region" description="Helical" evidence="5">
    <location>
        <begin position="12"/>
        <end position="34"/>
    </location>
</feature>
<keyword evidence="7" id="KW-1185">Reference proteome</keyword>
<evidence type="ECO:0000313" key="7">
    <source>
        <dbReference type="Proteomes" id="UP001328107"/>
    </source>
</evidence>
<reference evidence="7" key="1">
    <citation type="submission" date="2022-10" db="EMBL/GenBank/DDBJ databases">
        <title>Genome assembly of Pristionchus species.</title>
        <authorList>
            <person name="Yoshida K."/>
            <person name="Sommer R.J."/>
        </authorList>
    </citation>
    <scope>NUCLEOTIDE SEQUENCE [LARGE SCALE GENOMIC DNA]</scope>
    <source>
        <strain evidence="7">RS5460</strain>
    </source>
</reference>
<accession>A0AAN5CJ31</accession>
<protein>
    <recommendedName>
        <fullName evidence="8">G protein-coupled receptor</fullName>
    </recommendedName>
</protein>
<evidence type="ECO:0000256" key="3">
    <source>
        <dbReference type="ARBA" id="ARBA00022989"/>
    </source>
</evidence>
<dbReference type="PANTHER" id="PTHR46561:SF11">
    <property type="entry name" value="SERPENTINE RECEPTOR CLASS ALPHA_BETA-14"/>
    <property type="match status" value="1"/>
</dbReference>
<dbReference type="EMBL" id="BTRK01000004">
    <property type="protein sequence ID" value="GMR45339.1"/>
    <property type="molecule type" value="Genomic_DNA"/>
</dbReference>
<comment type="subcellular location">
    <subcellularLocation>
        <location evidence="1">Membrane</location>
        <topology evidence="1">Multi-pass membrane protein</topology>
    </subcellularLocation>
</comment>
<organism evidence="6 7">
    <name type="scientific">Pristionchus mayeri</name>
    <dbReference type="NCBI Taxonomy" id="1317129"/>
    <lineage>
        <taxon>Eukaryota</taxon>
        <taxon>Metazoa</taxon>
        <taxon>Ecdysozoa</taxon>
        <taxon>Nematoda</taxon>
        <taxon>Chromadorea</taxon>
        <taxon>Rhabditida</taxon>
        <taxon>Rhabditina</taxon>
        <taxon>Diplogasteromorpha</taxon>
        <taxon>Diplogasteroidea</taxon>
        <taxon>Neodiplogasteridae</taxon>
        <taxon>Pristionchus</taxon>
    </lineage>
</organism>
<comment type="caution">
    <text evidence="6">The sequence shown here is derived from an EMBL/GenBank/DDBJ whole genome shotgun (WGS) entry which is preliminary data.</text>
</comment>
<evidence type="ECO:0000256" key="4">
    <source>
        <dbReference type="ARBA" id="ARBA00023136"/>
    </source>
</evidence>
<sequence length="107" mass="11829">PSDLLHTSTQCLIRITPEFCGIVGSVSSLLVMALERFEAFRKLSTYENSKTSRGIYFIALHISLTAIIIIPGILVYHYPTRVAHCSLLAIDGRHVARAITVIISDCK</sequence>
<dbReference type="PANTHER" id="PTHR46561">
    <property type="entry name" value="SERPENTINE RECEPTOR, CLASS AB (CLASS A-LIKE)-RELATED"/>
    <property type="match status" value="1"/>
</dbReference>
<dbReference type="Proteomes" id="UP001328107">
    <property type="component" value="Unassembled WGS sequence"/>
</dbReference>
<dbReference type="Pfam" id="PF10292">
    <property type="entry name" value="7TM_GPCR_Srab"/>
    <property type="match status" value="1"/>
</dbReference>
<feature type="transmembrane region" description="Helical" evidence="5">
    <location>
        <begin position="55"/>
        <end position="78"/>
    </location>
</feature>
<dbReference type="GO" id="GO:0016020">
    <property type="term" value="C:membrane"/>
    <property type="evidence" value="ECO:0007669"/>
    <property type="project" value="UniProtKB-SubCell"/>
</dbReference>